<evidence type="ECO:0000256" key="6">
    <source>
        <dbReference type="ARBA" id="ARBA00022840"/>
    </source>
</evidence>
<dbReference type="GO" id="GO:0007169">
    <property type="term" value="P:cell surface receptor protein tyrosine kinase signaling pathway"/>
    <property type="evidence" value="ECO:0007669"/>
    <property type="project" value="TreeGrafter"/>
</dbReference>
<evidence type="ECO:0000256" key="2">
    <source>
        <dbReference type="ARBA" id="ARBA00022679"/>
    </source>
</evidence>
<keyword evidence="5" id="KW-0418">Kinase</keyword>
<feature type="transmembrane region" description="Helical" evidence="12">
    <location>
        <begin position="358"/>
        <end position="383"/>
    </location>
</feature>
<feature type="domain" description="Protein kinase" evidence="13">
    <location>
        <begin position="1"/>
        <end position="133"/>
    </location>
</feature>
<feature type="region of interest" description="Disordered" evidence="11">
    <location>
        <begin position="147"/>
        <end position="166"/>
    </location>
</feature>
<dbReference type="InterPro" id="IPR020635">
    <property type="entry name" value="Tyr_kinase_cat_dom"/>
</dbReference>
<dbReference type="AlphaFoldDB" id="A0A1I8IRX6"/>
<keyword evidence="15" id="KW-1185">Reference proteome</keyword>
<keyword evidence="8 12" id="KW-0472">Membrane</keyword>
<feature type="compositionally biased region" description="Acidic residues" evidence="11">
    <location>
        <begin position="155"/>
        <end position="166"/>
    </location>
</feature>
<evidence type="ECO:0000256" key="5">
    <source>
        <dbReference type="ARBA" id="ARBA00022777"/>
    </source>
</evidence>
<dbReference type="InterPro" id="IPR011009">
    <property type="entry name" value="Kinase-like_dom_sf"/>
</dbReference>
<comment type="subcellular location">
    <subcellularLocation>
        <location evidence="1">Endomembrane system</location>
    </subcellularLocation>
</comment>
<keyword evidence="4" id="KW-0547">Nucleotide-binding</keyword>
<evidence type="ECO:0000256" key="4">
    <source>
        <dbReference type="ARBA" id="ARBA00022741"/>
    </source>
</evidence>
<dbReference type="SUPFAM" id="SSF81321">
    <property type="entry name" value="Family A G protein-coupled receptor-like"/>
    <property type="match status" value="1"/>
</dbReference>
<dbReference type="InterPro" id="IPR001245">
    <property type="entry name" value="Ser-Thr/Tyr_kinase_cat_dom"/>
</dbReference>
<dbReference type="GO" id="GO:0004930">
    <property type="term" value="F:G protein-coupled receptor activity"/>
    <property type="evidence" value="ECO:0007669"/>
    <property type="project" value="UniProtKB-KW"/>
</dbReference>
<feature type="transmembrane region" description="Helical" evidence="12">
    <location>
        <begin position="430"/>
        <end position="451"/>
    </location>
</feature>
<keyword evidence="10" id="KW-0675">Receptor</keyword>
<dbReference type="CDD" id="cd00637">
    <property type="entry name" value="7tm_classA_rhodopsin-like"/>
    <property type="match status" value="1"/>
</dbReference>
<dbReference type="Pfam" id="PF07714">
    <property type="entry name" value="PK_Tyr_Ser-Thr"/>
    <property type="match status" value="1"/>
</dbReference>
<keyword evidence="3 10" id="KW-0812">Transmembrane</keyword>
<evidence type="ECO:0000256" key="12">
    <source>
        <dbReference type="SAM" id="Phobius"/>
    </source>
</evidence>
<evidence type="ECO:0000256" key="7">
    <source>
        <dbReference type="ARBA" id="ARBA00022989"/>
    </source>
</evidence>
<dbReference type="GO" id="GO:0030182">
    <property type="term" value="P:neuron differentiation"/>
    <property type="evidence" value="ECO:0007669"/>
    <property type="project" value="UniProtKB-ARBA"/>
</dbReference>
<dbReference type="WBParaSite" id="maker-uti_cns_0015631-snap-gene-0.2-mRNA-1">
    <property type="protein sequence ID" value="maker-uti_cns_0015631-snap-gene-0.2-mRNA-1"/>
    <property type="gene ID" value="maker-uti_cns_0015631-snap-gene-0.2"/>
</dbReference>
<sequence>VRITDFGLARLLNISERDFASRGGLLPMKWLGLECIESGLFSHQSDVWSYGVLLWEVCTFGESPYCQYGIRSAEDMLGLLRKGIRLGQPDVCSVDFYNILLSCWLPFPEESRPSFSDLTDTMKDCLKAPEKYIAYNAAGTREAGGATVAASVNESDGDGEGDGEGETETTMAATVVAADADVGNNGDSANAYITDPVEKRALLEPELRDPPAGGPADAAHVAAAAAARGRLRQRSMRQQLPVAQAKPPNRDPLTFAKTVMYDLERGLNAYKYKWSGTDPEPQFLRKEKSSEEEATTGLPTEDSSSSCAQPALTAPSNLAGSSAGFSHTPVQHFLTAVLSGLLHDSMQTGQKSTAPPALVAYIIMASIIAVGAAGNSIVLYVYAKKKDGHAANVFILSLAVSDLLACTLVIPMTVAMEARNYETSALVCRLHYLLNCSGIPFSSMLMAAIAVERYFCICKPFLRAITVRRAKAIVATLVAVAVTLGATTASGNSPATGECREISDLSDGPSMTVSRASLVFYRVFQAIHLSLYLLCIVLVFILYVLIYESVLRLRRRRRQRAERMNKRMQLAAARSAGGPPTRATPWLRLQPPLLAMTLRPRPLLPLSAPRRTNCKQRQQQQQQQQLSLVPSTSNSALAVASRDSRDSDALQNLKTAAMLFFVVAIVFILTFLPAALMTIKAVPFNIIVFY</sequence>
<organism evidence="15 16">
    <name type="scientific">Macrostomum lignano</name>
    <dbReference type="NCBI Taxonomy" id="282301"/>
    <lineage>
        <taxon>Eukaryota</taxon>
        <taxon>Metazoa</taxon>
        <taxon>Spiralia</taxon>
        <taxon>Lophotrochozoa</taxon>
        <taxon>Platyhelminthes</taxon>
        <taxon>Rhabditophora</taxon>
        <taxon>Macrostomorpha</taxon>
        <taxon>Macrostomida</taxon>
        <taxon>Macrostomidae</taxon>
        <taxon>Macrostomum</taxon>
    </lineage>
</organism>
<dbReference type="GO" id="GO:0048468">
    <property type="term" value="P:cell development"/>
    <property type="evidence" value="ECO:0007669"/>
    <property type="project" value="UniProtKB-ARBA"/>
</dbReference>
<dbReference type="Gene3D" id="1.20.1070.10">
    <property type="entry name" value="Rhodopsin 7-helix transmembrane proteins"/>
    <property type="match status" value="1"/>
</dbReference>
<keyword evidence="6" id="KW-0067">ATP-binding</keyword>
<evidence type="ECO:0000256" key="11">
    <source>
        <dbReference type="SAM" id="MobiDB-lite"/>
    </source>
</evidence>
<evidence type="ECO:0000259" key="14">
    <source>
        <dbReference type="PROSITE" id="PS50262"/>
    </source>
</evidence>
<dbReference type="GO" id="GO:0012505">
    <property type="term" value="C:endomembrane system"/>
    <property type="evidence" value="ECO:0007669"/>
    <property type="project" value="UniProtKB-SubCell"/>
</dbReference>
<dbReference type="GO" id="GO:0008284">
    <property type="term" value="P:positive regulation of cell population proliferation"/>
    <property type="evidence" value="ECO:0007669"/>
    <property type="project" value="TreeGrafter"/>
</dbReference>
<dbReference type="SUPFAM" id="SSF56112">
    <property type="entry name" value="Protein kinase-like (PK-like)"/>
    <property type="match status" value="1"/>
</dbReference>
<dbReference type="GO" id="GO:0050793">
    <property type="term" value="P:regulation of developmental process"/>
    <property type="evidence" value="ECO:0007669"/>
    <property type="project" value="UniProtKB-ARBA"/>
</dbReference>
<dbReference type="GO" id="GO:0043066">
    <property type="term" value="P:negative regulation of apoptotic process"/>
    <property type="evidence" value="ECO:0007669"/>
    <property type="project" value="TreeGrafter"/>
</dbReference>
<keyword evidence="10" id="KW-0807">Transducer</keyword>
<keyword evidence="10" id="KW-0297">G-protein coupled receptor</keyword>
<dbReference type="GO" id="GO:0043235">
    <property type="term" value="C:receptor complex"/>
    <property type="evidence" value="ECO:0007669"/>
    <property type="project" value="TreeGrafter"/>
</dbReference>
<proteinExistence type="inferred from homology"/>
<evidence type="ECO:0000256" key="1">
    <source>
        <dbReference type="ARBA" id="ARBA00004308"/>
    </source>
</evidence>
<dbReference type="PANTHER" id="PTHR24416">
    <property type="entry name" value="TYROSINE-PROTEIN KINASE RECEPTOR"/>
    <property type="match status" value="1"/>
</dbReference>
<evidence type="ECO:0000313" key="15">
    <source>
        <dbReference type="Proteomes" id="UP000095280"/>
    </source>
</evidence>
<dbReference type="PROSITE" id="PS00237">
    <property type="entry name" value="G_PROTEIN_RECEP_F1_1"/>
    <property type="match status" value="1"/>
</dbReference>
<keyword evidence="2" id="KW-0808">Transferase</keyword>
<evidence type="ECO:0000256" key="8">
    <source>
        <dbReference type="ARBA" id="ARBA00023136"/>
    </source>
</evidence>
<feature type="transmembrane region" description="Helical" evidence="12">
    <location>
        <begin position="655"/>
        <end position="676"/>
    </location>
</feature>
<dbReference type="PANTHER" id="PTHR24416:SF566">
    <property type="entry name" value="EPIDERMAL GROWTH FACTOR RECEPTOR"/>
    <property type="match status" value="1"/>
</dbReference>
<keyword evidence="7 12" id="KW-1133">Transmembrane helix</keyword>
<feature type="transmembrane region" description="Helical" evidence="12">
    <location>
        <begin position="390"/>
        <end position="410"/>
    </location>
</feature>
<dbReference type="Pfam" id="PF00001">
    <property type="entry name" value="7tm_1"/>
    <property type="match status" value="1"/>
</dbReference>
<dbReference type="Gene3D" id="1.10.510.10">
    <property type="entry name" value="Transferase(Phosphotransferase) domain 1"/>
    <property type="match status" value="1"/>
</dbReference>
<dbReference type="PROSITE" id="PS50262">
    <property type="entry name" value="G_PROTEIN_RECEP_F1_2"/>
    <property type="match status" value="1"/>
</dbReference>
<dbReference type="GO" id="GO:0009925">
    <property type="term" value="C:basal plasma membrane"/>
    <property type="evidence" value="ECO:0007669"/>
    <property type="project" value="TreeGrafter"/>
</dbReference>
<protein>
    <submittedName>
        <fullName evidence="16">G_PROTEIN_RECEP_F1_2 domain-containing protein</fullName>
    </submittedName>
</protein>
<name>A0A1I8IRX6_9PLAT</name>
<evidence type="ECO:0000259" key="13">
    <source>
        <dbReference type="PROSITE" id="PS50011"/>
    </source>
</evidence>
<keyword evidence="9" id="KW-0829">Tyrosine-protein kinase</keyword>
<dbReference type="GO" id="GO:0005524">
    <property type="term" value="F:ATP binding"/>
    <property type="evidence" value="ECO:0007669"/>
    <property type="project" value="UniProtKB-KW"/>
</dbReference>
<dbReference type="InterPro" id="IPR017452">
    <property type="entry name" value="GPCR_Rhodpsn_7TM"/>
</dbReference>
<feature type="compositionally biased region" description="Polar residues" evidence="11">
    <location>
        <begin position="297"/>
        <end position="311"/>
    </location>
</feature>
<evidence type="ECO:0000256" key="10">
    <source>
        <dbReference type="RuleBase" id="RU000688"/>
    </source>
</evidence>
<feature type="region of interest" description="Disordered" evidence="11">
    <location>
        <begin position="278"/>
        <end position="311"/>
    </location>
</feature>
<dbReference type="PROSITE" id="PS50011">
    <property type="entry name" value="PROTEIN_KINASE_DOM"/>
    <property type="match status" value="1"/>
</dbReference>
<dbReference type="InterPro" id="IPR000719">
    <property type="entry name" value="Prot_kinase_dom"/>
</dbReference>
<dbReference type="Proteomes" id="UP000095280">
    <property type="component" value="Unplaced"/>
</dbReference>
<feature type="domain" description="G-protein coupled receptors family 1 profile" evidence="14">
    <location>
        <begin position="374"/>
        <end position="690"/>
    </location>
</feature>
<evidence type="ECO:0000313" key="16">
    <source>
        <dbReference type="WBParaSite" id="maker-uti_cns_0015631-snap-gene-0.2-mRNA-1"/>
    </source>
</evidence>
<accession>A0A1I8IRX6</accession>
<evidence type="ECO:0000256" key="9">
    <source>
        <dbReference type="ARBA" id="ARBA00023137"/>
    </source>
</evidence>
<dbReference type="SMART" id="SM00219">
    <property type="entry name" value="TyrKc"/>
    <property type="match status" value="1"/>
</dbReference>
<dbReference type="GO" id="GO:0004714">
    <property type="term" value="F:transmembrane receptor protein tyrosine kinase activity"/>
    <property type="evidence" value="ECO:0007669"/>
    <property type="project" value="TreeGrafter"/>
</dbReference>
<evidence type="ECO:0000256" key="3">
    <source>
        <dbReference type="ARBA" id="ARBA00022692"/>
    </source>
</evidence>
<feature type="transmembrane region" description="Helical" evidence="12">
    <location>
        <begin position="529"/>
        <end position="550"/>
    </location>
</feature>
<reference evidence="16" key="1">
    <citation type="submission" date="2016-11" db="UniProtKB">
        <authorList>
            <consortium name="WormBaseParasite"/>
        </authorList>
    </citation>
    <scope>IDENTIFICATION</scope>
</reference>
<feature type="transmembrane region" description="Helical" evidence="12">
    <location>
        <begin position="472"/>
        <end position="491"/>
    </location>
</feature>
<dbReference type="PRINTS" id="PR00109">
    <property type="entry name" value="TYRKINASE"/>
</dbReference>
<dbReference type="InterPro" id="IPR000276">
    <property type="entry name" value="GPCR_Rhodpsn"/>
</dbReference>
<dbReference type="FunFam" id="1.10.510.10:FF:001512">
    <property type="entry name" value="Receptor tyrosine-protein kinase erbB-2"/>
    <property type="match status" value="1"/>
</dbReference>
<dbReference type="InterPro" id="IPR050122">
    <property type="entry name" value="RTK"/>
</dbReference>
<dbReference type="PRINTS" id="PR00237">
    <property type="entry name" value="GPCRRHODOPSN"/>
</dbReference>
<comment type="similarity">
    <text evidence="10">Belongs to the G-protein coupled receptor 1 family.</text>
</comment>